<keyword evidence="1" id="KW-0547">Nucleotide-binding</keyword>
<name>A0A2P6V849_9CHLO</name>
<dbReference type="GO" id="GO:0005524">
    <property type="term" value="F:ATP binding"/>
    <property type="evidence" value="ECO:0007669"/>
    <property type="project" value="UniProtKB-KW"/>
</dbReference>
<evidence type="ECO:0000313" key="2">
    <source>
        <dbReference type="Proteomes" id="UP000239649"/>
    </source>
</evidence>
<organism evidence="1 2">
    <name type="scientific">Micractinium conductrix</name>
    <dbReference type="NCBI Taxonomy" id="554055"/>
    <lineage>
        <taxon>Eukaryota</taxon>
        <taxon>Viridiplantae</taxon>
        <taxon>Chlorophyta</taxon>
        <taxon>core chlorophytes</taxon>
        <taxon>Trebouxiophyceae</taxon>
        <taxon>Chlorellales</taxon>
        <taxon>Chlorellaceae</taxon>
        <taxon>Chlorella clade</taxon>
        <taxon>Micractinium</taxon>
    </lineage>
</organism>
<keyword evidence="2" id="KW-1185">Reference proteome</keyword>
<comment type="caution">
    <text evidence="1">The sequence shown here is derived from an EMBL/GenBank/DDBJ whole genome shotgun (WGS) entry which is preliminary data.</text>
</comment>
<evidence type="ECO:0000313" key="1">
    <source>
        <dbReference type="EMBL" id="PSC70259.1"/>
    </source>
</evidence>
<dbReference type="EMBL" id="LHPF02000021">
    <property type="protein sequence ID" value="PSC70259.1"/>
    <property type="molecule type" value="Genomic_DNA"/>
</dbReference>
<keyword evidence="1" id="KW-0067">ATP-binding</keyword>
<reference evidence="1 2" key="1">
    <citation type="journal article" date="2018" name="Plant J.">
        <title>Genome sequences of Chlorella sorokiniana UTEX 1602 and Micractinium conductrix SAG 241.80: implications to maltose excretion by a green alga.</title>
        <authorList>
            <person name="Arriola M.B."/>
            <person name="Velmurugan N."/>
            <person name="Zhang Y."/>
            <person name="Plunkett M.H."/>
            <person name="Hondzo H."/>
            <person name="Barney B.M."/>
        </authorList>
    </citation>
    <scope>NUCLEOTIDE SEQUENCE [LARGE SCALE GENOMIC DNA]</scope>
    <source>
        <strain evidence="1 2">SAG 241.80</strain>
    </source>
</reference>
<dbReference type="AlphaFoldDB" id="A0A2P6V849"/>
<dbReference type="Proteomes" id="UP000239649">
    <property type="component" value="Unassembled WGS sequence"/>
</dbReference>
<gene>
    <name evidence="1" type="ORF">C2E20_6259</name>
</gene>
<protein>
    <submittedName>
        <fullName evidence="1">ABC transporter ATP-binding</fullName>
    </submittedName>
</protein>
<sequence length="84" mass="9674">MPHSLPVQAKRYSLPYLLSKANDLPLLDDVISEIDGFKTWRVVGINLNRERPVACVEAETFDDNDRTRIMCYLGFAYLPPFFPI</sequence>
<accession>A0A2P6V849</accession>
<proteinExistence type="predicted"/>